<keyword evidence="2" id="KW-1185">Reference proteome</keyword>
<comment type="caution">
    <text evidence="1">The sequence shown here is derived from an EMBL/GenBank/DDBJ whole genome shotgun (WGS) entry which is preliminary data.</text>
</comment>
<gene>
    <name evidence="1" type="ORF">DERF_013890</name>
</gene>
<dbReference type="EMBL" id="ASGP02000007">
    <property type="protein sequence ID" value="KAH9497960.1"/>
    <property type="molecule type" value="Genomic_DNA"/>
</dbReference>
<evidence type="ECO:0000313" key="1">
    <source>
        <dbReference type="EMBL" id="KAH9497960.1"/>
    </source>
</evidence>
<sequence length="65" mass="6902">MSSNVDSSMVACCISTFSPSLRYVGFRRINSSIIRSCKDLPPNGANCTESKMVIPSKIGMAIASA</sequence>
<reference evidence="1" key="2">
    <citation type="journal article" date="2022" name="Res Sq">
        <title>Comparative Genomics Reveals Insights into the Divergent Evolution of Astigmatic Mites and Household Pest Adaptations.</title>
        <authorList>
            <person name="Xiong Q."/>
            <person name="Wan A.T.-Y."/>
            <person name="Liu X.-Y."/>
            <person name="Fung C.S.-H."/>
            <person name="Xiao X."/>
            <person name="Malainual N."/>
            <person name="Hou J."/>
            <person name="Wang L."/>
            <person name="Wang M."/>
            <person name="Yang K."/>
            <person name="Cui Y."/>
            <person name="Leung E."/>
            <person name="Nong W."/>
            <person name="Shin S.-K."/>
            <person name="Au S."/>
            <person name="Jeong K.Y."/>
            <person name="Chew F.T."/>
            <person name="Hui J."/>
            <person name="Leung T.F."/>
            <person name="Tungtrongchitr A."/>
            <person name="Zhong N."/>
            <person name="Liu Z."/>
            <person name="Tsui S."/>
        </authorList>
    </citation>
    <scope>NUCLEOTIDE SEQUENCE</scope>
    <source>
        <strain evidence="1">Derf</strain>
        <tissue evidence="1">Whole organism</tissue>
    </source>
</reference>
<proteinExistence type="predicted"/>
<evidence type="ECO:0000313" key="2">
    <source>
        <dbReference type="Proteomes" id="UP000790347"/>
    </source>
</evidence>
<dbReference type="AlphaFoldDB" id="A0A922HQJ2"/>
<protein>
    <submittedName>
        <fullName evidence="1">Uncharacterized protein</fullName>
    </submittedName>
</protein>
<name>A0A922HQJ2_DERFA</name>
<reference evidence="1" key="1">
    <citation type="submission" date="2013-05" db="EMBL/GenBank/DDBJ databases">
        <authorList>
            <person name="Yim A.K.Y."/>
            <person name="Chan T.F."/>
            <person name="Ji K.M."/>
            <person name="Liu X.Y."/>
            <person name="Zhou J.W."/>
            <person name="Li R.Q."/>
            <person name="Yang K.Y."/>
            <person name="Li J."/>
            <person name="Li M."/>
            <person name="Law P.T.W."/>
            <person name="Wu Y.L."/>
            <person name="Cai Z.L."/>
            <person name="Qin H."/>
            <person name="Bao Y."/>
            <person name="Leung R.K.K."/>
            <person name="Ng P.K.S."/>
            <person name="Zou J."/>
            <person name="Zhong X.J."/>
            <person name="Ran P.X."/>
            <person name="Zhong N.S."/>
            <person name="Liu Z.G."/>
            <person name="Tsui S.K.W."/>
        </authorList>
    </citation>
    <scope>NUCLEOTIDE SEQUENCE</scope>
    <source>
        <strain evidence="1">Derf</strain>
        <tissue evidence="1">Whole organism</tissue>
    </source>
</reference>
<accession>A0A922HQJ2</accession>
<dbReference type="Proteomes" id="UP000790347">
    <property type="component" value="Unassembled WGS sequence"/>
</dbReference>
<organism evidence="1 2">
    <name type="scientific">Dermatophagoides farinae</name>
    <name type="common">American house dust mite</name>
    <dbReference type="NCBI Taxonomy" id="6954"/>
    <lineage>
        <taxon>Eukaryota</taxon>
        <taxon>Metazoa</taxon>
        <taxon>Ecdysozoa</taxon>
        <taxon>Arthropoda</taxon>
        <taxon>Chelicerata</taxon>
        <taxon>Arachnida</taxon>
        <taxon>Acari</taxon>
        <taxon>Acariformes</taxon>
        <taxon>Sarcoptiformes</taxon>
        <taxon>Astigmata</taxon>
        <taxon>Psoroptidia</taxon>
        <taxon>Analgoidea</taxon>
        <taxon>Pyroglyphidae</taxon>
        <taxon>Dermatophagoidinae</taxon>
        <taxon>Dermatophagoides</taxon>
    </lineage>
</organism>